<dbReference type="STRING" id="1121919.SAMN02745975_01699"/>
<gene>
    <name evidence="4" type="ORF">SAMN02745975_01699</name>
</gene>
<dbReference type="InterPro" id="IPR005025">
    <property type="entry name" value="FMN_Rdtase-like_dom"/>
</dbReference>
<evidence type="ECO:0000259" key="3">
    <source>
        <dbReference type="Pfam" id="PF03358"/>
    </source>
</evidence>
<dbReference type="Pfam" id="PF03358">
    <property type="entry name" value="FMN_red"/>
    <property type="match status" value="1"/>
</dbReference>
<dbReference type="SUPFAM" id="SSF52218">
    <property type="entry name" value="Flavoproteins"/>
    <property type="match status" value="1"/>
</dbReference>
<dbReference type="GO" id="GO:0016491">
    <property type="term" value="F:oxidoreductase activity"/>
    <property type="evidence" value="ECO:0007669"/>
    <property type="project" value="InterPro"/>
</dbReference>
<organism evidence="4 5">
    <name type="scientific">Geosporobacter subterraneus DSM 17957</name>
    <dbReference type="NCBI Taxonomy" id="1121919"/>
    <lineage>
        <taxon>Bacteria</taxon>
        <taxon>Bacillati</taxon>
        <taxon>Bacillota</taxon>
        <taxon>Clostridia</taxon>
        <taxon>Peptostreptococcales</taxon>
        <taxon>Thermotaleaceae</taxon>
        <taxon>Geosporobacter</taxon>
    </lineage>
</organism>
<reference evidence="5" key="1">
    <citation type="submission" date="2016-11" db="EMBL/GenBank/DDBJ databases">
        <authorList>
            <person name="Varghese N."/>
            <person name="Submissions S."/>
        </authorList>
    </citation>
    <scope>NUCLEOTIDE SEQUENCE [LARGE SCALE GENOMIC DNA]</scope>
    <source>
        <strain evidence="5">DSM 17957</strain>
    </source>
</reference>
<evidence type="ECO:0000256" key="2">
    <source>
        <dbReference type="ARBA" id="ARBA00022643"/>
    </source>
</evidence>
<dbReference type="OrthoDB" id="3789967at2"/>
<dbReference type="PANTHER" id="PTHR43278:SF2">
    <property type="entry name" value="IRON-SULFUR FLAVOPROTEIN"/>
    <property type="match status" value="1"/>
</dbReference>
<dbReference type="RefSeq" id="WP_110940867.1">
    <property type="nucleotide sequence ID" value="NZ_FQZV01000019.1"/>
</dbReference>
<keyword evidence="5" id="KW-1185">Reference proteome</keyword>
<dbReference type="InterPro" id="IPR029039">
    <property type="entry name" value="Flavoprotein-like_sf"/>
</dbReference>
<evidence type="ECO:0000256" key="1">
    <source>
        <dbReference type="ARBA" id="ARBA00022630"/>
    </source>
</evidence>
<dbReference type="Proteomes" id="UP000184536">
    <property type="component" value="Unassembled WGS sequence"/>
</dbReference>
<dbReference type="InterPro" id="IPR051796">
    <property type="entry name" value="ISF_SsuE-like"/>
</dbReference>
<dbReference type="PANTHER" id="PTHR43278">
    <property type="entry name" value="NAD(P)H-DEPENDENT FMN-CONTAINING OXIDOREDUCTASE YWQN-RELATED"/>
    <property type="match status" value="1"/>
</dbReference>
<sequence>MKIIALMGSQRKNGSGYRYMTQIKNKIISTSGIDFEYLFLSDFDIKMCKGCMVCYEKGEDACPLKDDYLYVIGKLLEADAVIFYSPTYTLSISGMLKNFFDRSSYICHRPLFKGKYAVIMTAVGAFGEKMTLRTLSWIVSAIGFRIIGKIGIRNGGYDRKPDYALKIDKRLQYEALKLVNLIKQNQPIEPSLFELISYNYQKEIFSRDTEGCRYDKQYWINLGWTAPPTDYFYDVKISQIKTAIAKLLTKILIKTGFIAT</sequence>
<proteinExistence type="predicted"/>
<keyword evidence="1" id="KW-0285">Flavoprotein</keyword>
<evidence type="ECO:0000313" key="4">
    <source>
        <dbReference type="EMBL" id="SHJ28010.1"/>
    </source>
</evidence>
<accession>A0A1M6I0U4</accession>
<dbReference type="EMBL" id="FQZV01000019">
    <property type="protein sequence ID" value="SHJ28010.1"/>
    <property type="molecule type" value="Genomic_DNA"/>
</dbReference>
<dbReference type="AlphaFoldDB" id="A0A1M6I0U4"/>
<name>A0A1M6I0U4_9FIRM</name>
<feature type="domain" description="NADPH-dependent FMN reductase-like" evidence="3">
    <location>
        <begin position="1"/>
        <end position="149"/>
    </location>
</feature>
<keyword evidence="2" id="KW-0288">FMN</keyword>
<protein>
    <submittedName>
        <fullName evidence="4">Multimeric flavodoxin WrbA</fullName>
    </submittedName>
</protein>
<evidence type="ECO:0000313" key="5">
    <source>
        <dbReference type="Proteomes" id="UP000184536"/>
    </source>
</evidence>
<dbReference type="Gene3D" id="3.40.50.360">
    <property type="match status" value="1"/>
</dbReference>